<name>A0A0D0B6E9_9AGAR</name>
<dbReference type="GO" id="GO:0006559">
    <property type="term" value="P:L-phenylalanine catabolic process"/>
    <property type="evidence" value="ECO:0007669"/>
    <property type="project" value="TreeGrafter"/>
</dbReference>
<dbReference type="OrthoDB" id="4951845at2759"/>
<sequence length="257" mass="29609">MSDTTIVFYDIPFAEPNVCWSPNTWKTRYCLNYKGLPYRTEWVEYPDIEALCKKIGAEATGVDDDGVTPYYTLPVIYDPTTNRVISESFKIAIYLDATYPDTPRVLPPGTRGLQTSFNHLAMLRTYPHVGMFVRAKVYERLPRGKSQEYFKRTREISFGKKIEEWAPKGEDAIKAWQAFENGLKLLDLPYQVAMEENEGDYLCGENPTFGDFALAGIFQWCKTGYGSDSEEWKEITGWQNGRWGKFLEDLDKYAKVV</sequence>
<dbReference type="SUPFAM" id="SSF52833">
    <property type="entry name" value="Thioredoxin-like"/>
    <property type="match status" value="1"/>
</dbReference>
<dbReference type="Gene3D" id="1.20.1050.10">
    <property type="match status" value="1"/>
</dbReference>
<dbReference type="Proteomes" id="UP000053593">
    <property type="component" value="Unassembled WGS sequence"/>
</dbReference>
<evidence type="ECO:0000313" key="3">
    <source>
        <dbReference type="Proteomes" id="UP000053593"/>
    </source>
</evidence>
<evidence type="ECO:0000313" key="2">
    <source>
        <dbReference type="EMBL" id="KIK58970.1"/>
    </source>
</evidence>
<dbReference type="PANTHER" id="PTHR42673:SF4">
    <property type="entry name" value="MALEYLACETOACETATE ISOMERASE"/>
    <property type="match status" value="1"/>
</dbReference>
<feature type="domain" description="GST N-terminal" evidence="1">
    <location>
        <begin position="11"/>
        <end position="103"/>
    </location>
</feature>
<dbReference type="EMBL" id="KN834782">
    <property type="protein sequence ID" value="KIK58970.1"/>
    <property type="molecule type" value="Genomic_DNA"/>
</dbReference>
<accession>A0A0D0B6E9</accession>
<dbReference type="SUPFAM" id="SSF47616">
    <property type="entry name" value="GST C-terminal domain-like"/>
    <property type="match status" value="1"/>
</dbReference>
<dbReference type="Pfam" id="PF22041">
    <property type="entry name" value="GST_C_7"/>
    <property type="match status" value="1"/>
</dbReference>
<dbReference type="InterPro" id="IPR054416">
    <property type="entry name" value="GST_UstS-like_C"/>
</dbReference>
<dbReference type="PROSITE" id="PS50404">
    <property type="entry name" value="GST_NTER"/>
    <property type="match status" value="1"/>
</dbReference>
<dbReference type="InterPro" id="IPR036282">
    <property type="entry name" value="Glutathione-S-Trfase_C_sf"/>
</dbReference>
<dbReference type="GO" id="GO:0016034">
    <property type="term" value="F:maleylacetoacetate isomerase activity"/>
    <property type="evidence" value="ECO:0007669"/>
    <property type="project" value="TreeGrafter"/>
</dbReference>
<dbReference type="Gene3D" id="3.40.30.10">
    <property type="entry name" value="Glutaredoxin"/>
    <property type="match status" value="1"/>
</dbReference>
<dbReference type="GO" id="GO:0006749">
    <property type="term" value="P:glutathione metabolic process"/>
    <property type="evidence" value="ECO:0007669"/>
    <property type="project" value="TreeGrafter"/>
</dbReference>
<organism evidence="2 3">
    <name type="scientific">Collybiopsis luxurians FD-317 M1</name>
    <dbReference type="NCBI Taxonomy" id="944289"/>
    <lineage>
        <taxon>Eukaryota</taxon>
        <taxon>Fungi</taxon>
        <taxon>Dikarya</taxon>
        <taxon>Basidiomycota</taxon>
        <taxon>Agaricomycotina</taxon>
        <taxon>Agaricomycetes</taxon>
        <taxon>Agaricomycetidae</taxon>
        <taxon>Agaricales</taxon>
        <taxon>Marasmiineae</taxon>
        <taxon>Omphalotaceae</taxon>
        <taxon>Collybiopsis</taxon>
        <taxon>Collybiopsis luxurians</taxon>
    </lineage>
</organism>
<dbReference type="InterPro" id="IPR004045">
    <property type="entry name" value="Glutathione_S-Trfase_N"/>
</dbReference>
<gene>
    <name evidence="2" type="ORF">GYMLUDRAFT_202224</name>
</gene>
<protein>
    <recommendedName>
        <fullName evidence="1">GST N-terminal domain-containing protein</fullName>
    </recommendedName>
</protein>
<proteinExistence type="predicted"/>
<dbReference type="CDD" id="cd03038">
    <property type="entry name" value="GST_N_etherase_LigE"/>
    <property type="match status" value="1"/>
</dbReference>
<dbReference type="AlphaFoldDB" id="A0A0D0B6E9"/>
<keyword evidence="3" id="KW-1185">Reference proteome</keyword>
<dbReference type="Pfam" id="PF13409">
    <property type="entry name" value="GST_N_2"/>
    <property type="match status" value="1"/>
</dbReference>
<dbReference type="InterPro" id="IPR036249">
    <property type="entry name" value="Thioredoxin-like_sf"/>
</dbReference>
<dbReference type="HOGENOM" id="CLU_011226_4_0_1"/>
<reference evidence="2 3" key="1">
    <citation type="submission" date="2014-04" db="EMBL/GenBank/DDBJ databases">
        <title>Evolutionary Origins and Diversification of the Mycorrhizal Mutualists.</title>
        <authorList>
            <consortium name="DOE Joint Genome Institute"/>
            <consortium name="Mycorrhizal Genomics Consortium"/>
            <person name="Kohler A."/>
            <person name="Kuo A."/>
            <person name="Nagy L.G."/>
            <person name="Floudas D."/>
            <person name="Copeland A."/>
            <person name="Barry K.W."/>
            <person name="Cichocki N."/>
            <person name="Veneault-Fourrey C."/>
            <person name="LaButti K."/>
            <person name="Lindquist E.A."/>
            <person name="Lipzen A."/>
            <person name="Lundell T."/>
            <person name="Morin E."/>
            <person name="Murat C."/>
            <person name="Riley R."/>
            <person name="Ohm R."/>
            <person name="Sun H."/>
            <person name="Tunlid A."/>
            <person name="Henrissat B."/>
            <person name="Grigoriev I.V."/>
            <person name="Hibbett D.S."/>
            <person name="Martin F."/>
        </authorList>
    </citation>
    <scope>NUCLEOTIDE SEQUENCE [LARGE SCALE GENOMIC DNA]</scope>
    <source>
        <strain evidence="2 3">FD-317 M1</strain>
    </source>
</reference>
<dbReference type="PANTHER" id="PTHR42673">
    <property type="entry name" value="MALEYLACETOACETATE ISOMERASE"/>
    <property type="match status" value="1"/>
</dbReference>
<dbReference type="GO" id="GO:0004364">
    <property type="term" value="F:glutathione transferase activity"/>
    <property type="evidence" value="ECO:0007669"/>
    <property type="project" value="TreeGrafter"/>
</dbReference>
<evidence type="ECO:0000259" key="1">
    <source>
        <dbReference type="PROSITE" id="PS50404"/>
    </source>
</evidence>